<dbReference type="GO" id="GO:0005096">
    <property type="term" value="F:GTPase activator activity"/>
    <property type="evidence" value="ECO:0007669"/>
    <property type="project" value="UniProtKB-KW"/>
</dbReference>
<feature type="compositionally biased region" description="Basic and acidic residues" evidence="5">
    <location>
        <begin position="847"/>
        <end position="867"/>
    </location>
</feature>
<comment type="subcellular location">
    <subcellularLocation>
        <location evidence="1">Cytoplasm</location>
    </subcellularLocation>
</comment>
<dbReference type="PANTHER" id="PTHR45945">
    <property type="entry name" value="REGULATOR OF G-PROTEIN SIGNALING LOCO"/>
    <property type="match status" value="1"/>
</dbReference>
<dbReference type="InterPro" id="IPR036305">
    <property type="entry name" value="RGS_sf"/>
</dbReference>
<feature type="region of interest" description="Disordered" evidence="5">
    <location>
        <begin position="1111"/>
        <end position="1135"/>
    </location>
</feature>
<dbReference type="InterPro" id="IPR001478">
    <property type="entry name" value="PDZ"/>
</dbReference>
<feature type="compositionally biased region" description="Basic and acidic residues" evidence="5">
    <location>
        <begin position="1224"/>
        <end position="1238"/>
    </location>
</feature>
<dbReference type="InterPro" id="IPR003116">
    <property type="entry name" value="RBD_dom"/>
</dbReference>
<evidence type="ECO:0000256" key="1">
    <source>
        <dbReference type="ARBA" id="ARBA00004496"/>
    </source>
</evidence>
<feature type="compositionally biased region" description="Basic residues" evidence="5">
    <location>
        <begin position="117"/>
        <end position="127"/>
    </location>
</feature>
<dbReference type="InterPro" id="IPR003109">
    <property type="entry name" value="GoLoco_motif"/>
</dbReference>
<dbReference type="InterPro" id="IPR016137">
    <property type="entry name" value="RGS"/>
</dbReference>
<protein>
    <recommendedName>
        <fullName evidence="11">Regulator of G-protein signaling loco</fullName>
    </recommendedName>
</protein>
<evidence type="ECO:0000256" key="5">
    <source>
        <dbReference type="SAM" id="MobiDB-lite"/>
    </source>
</evidence>
<feature type="region of interest" description="Disordered" evidence="5">
    <location>
        <begin position="375"/>
        <end position="409"/>
    </location>
</feature>
<evidence type="ECO:0000259" key="8">
    <source>
        <dbReference type="PROSITE" id="PS50898"/>
    </source>
</evidence>
<name>A0ABD2WMK2_9HYME</name>
<dbReference type="PROSITE" id="PS50877">
    <property type="entry name" value="GOLOCO"/>
    <property type="match status" value="1"/>
</dbReference>
<dbReference type="Gene3D" id="2.30.29.30">
    <property type="entry name" value="Pleckstrin-homology domain (PH domain)/Phosphotyrosine-binding domain (PTB)"/>
    <property type="match status" value="1"/>
</dbReference>
<dbReference type="SMART" id="SM00315">
    <property type="entry name" value="RGS"/>
    <property type="match status" value="1"/>
</dbReference>
<dbReference type="PANTHER" id="PTHR45945:SF3">
    <property type="entry name" value="REGULATOR OF G-PROTEIN SIGNALING LOCO"/>
    <property type="match status" value="1"/>
</dbReference>
<dbReference type="CDD" id="cd01817">
    <property type="entry name" value="RBD1_RGS12_like"/>
    <property type="match status" value="1"/>
</dbReference>
<dbReference type="Gene3D" id="2.30.42.10">
    <property type="match status" value="1"/>
</dbReference>
<evidence type="ECO:0008006" key="11">
    <source>
        <dbReference type="Google" id="ProtNLM"/>
    </source>
</evidence>
<keyword evidence="3" id="KW-0963">Cytoplasm</keyword>
<dbReference type="InterPro" id="IPR036034">
    <property type="entry name" value="PDZ_sf"/>
</dbReference>
<feature type="compositionally biased region" description="Basic and acidic residues" evidence="5">
    <location>
        <begin position="1111"/>
        <end position="1127"/>
    </location>
</feature>
<feature type="region of interest" description="Disordered" evidence="5">
    <location>
        <begin position="444"/>
        <end position="527"/>
    </location>
</feature>
<dbReference type="Gene3D" id="1.10.196.10">
    <property type="match status" value="1"/>
</dbReference>
<feature type="compositionally biased region" description="Basic and acidic residues" evidence="5">
    <location>
        <begin position="456"/>
        <end position="466"/>
    </location>
</feature>
<feature type="compositionally biased region" description="Basic and acidic residues" evidence="5">
    <location>
        <begin position="1249"/>
        <end position="1260"/>
    </location>
</feature>
<dbReference type="CDD" id="cd06710">
    <property type="entry name" value="PDZ_RGS12-like"/>
    <property type="match status" value="1"/>
</dbReference>
<dbReference type="InterPro" id="IPR046995">
    <property type="entry name" value="RGS10/12/14-like"/>
</dbReference>
<dbReference type="InterPro" id="IPR006020">
    <property type="entry name" value="PTB/PI_dom"/>
</dbReference>
<feature type="domain" description="RBD" evidence="8">
    <location>
        <begin position="931"/>
        <end position="1001"/>
    </location>
</feature>
<evidence type="ECO:0000256" key="2">
    <source>
        <dbReference type="ARBA" id="ARBA00022468"/>
    </source>
</evidence>
<dbReference type="GO" id="GO:0048699">
    <property type="term" value="P:generation of neurons"/>
    <property type="evidence" value="ECO:0007669"/>
    <property type="project" value="UniProtKB-ARBA"/>
</dbReference>
<evidence type="ECO:0000256" key="4">
    <source>
        <dbReference type="ARBA" id="ARBA00022737"/>
    </source>
</evidence>
<dbReference type="InterPro" id="IPR024066">
    <property type="entry name" value="RGS_subdom1/3"/>
</dbReference>
<dbReference type="SMART" id="SM00462">
    <property type="entry name" value="PTB"/>
    <property type="match status" value="1"/>
</dbReference>
<feature type="compositionally biased region" description="Basic residues" evidence="5">
    <location>
        <begin position="486"/>
        <end position="502"/>
    </location>
</feature>
<evidence type="ECO:0000313" key="10">
    <source>
        <dbReference type="Proteomes" id="UP001627154"/>
    </source>
</evidence>
<dbReference type="SUPFAM" id="SSF50729">
    <property type="entry name" value="PH domain-like"/>
    <property type="match status" value="1"/>
</dbReference>
<sequence>MPQQLEHQFQHQSRRPKKRVNYGSRSIELARGSSGYGFTISGQQPCILSCIVPDSPADLAGLRSGDYLIAVNGRGVRRAAHDDVVKFIARSNGILKLQIADNYYSDSSEDEESISKIRAKPRYRSKSNHATSSSDFTVPSLPQCRVAKVVRDLQSGAMFGSTYPNNTKPSSSCSNLPHRWSMSSQLPLPPPPAVRRHDSEKIVHRAVLGYLGSLEIPSHLQSVSMVSLVKKCIKRVKAEQRNPSTVLLTIHVANIKLSNLEGRVIAEYPSSRVIYCNYYSNEDRLHCGILTKTGASNSNIDSSSDTNSCHVFRVLSNLTPHKTHLSTSAVFDFMCTKANERNDACQEFPSSCDGIIGAIQTLYAGDANEPEACNLFDNRRSQPSPQPSNLSSSTIHSSNSDSGIGFKDECGSHEEKSIVVSSLERKIKDPNVSKLTVRTLSNPRWSDFTRPETPSSDEHDEHDDRRHNHHNRRRRSHLEGPSPSSRNRRTSRRHQHQHHHTRYSSGGEGSIVSCPAVPSGPRSQRQKQLAAANVAGLVRSPRYTSTLSVGTLRTHDYPNSSSSKARNHHSANQWNLSSQVNILDRLSPKVYTNGMKIQGYSMENLKTSPSSKSQFEFSSFPRNNDVAAANVKSPRPWGSMQEIRQVNDSEPDIGTLSTHGSTESCNKPVERGVHTWSTSFEKLLEDPMGLKTFAKFLKKEISHENIYFWAACQRYSSTSDVATRKKLAQQIYQRHLANNGPEPVNIDSTVASRITPESIHIASNDLFAQAQKQIFNLMKFDSYPRFLRSDEYRKCLESGCDDEDNSVEDNDLLLSSSSSTKLKKSVSDAEDRCRKSILPWNRKNRSKSKDRGESEYNKTPNRGEKIYKSFSTIQRENDGNIEEDGASISSSRSSLASWDLALRQSFTKHSASSYEGQSNEIQENVVANCAGLCRVILPDGSTTVITTNHSDSVKDVLTRLLEKRALRYSNYDVFMLATNEIVNLKYPSSVLSSQEVEVVPTKIIKIDLPSRRVISVVAHKGKTLKDVLKPLLNKYGLKLDLITIWADGHPITLDIQARDAPARLTLTSNNNKDTIDDAFLFKTPEVPKGQSSLDEITNKVFEELRVGKVNKKSDTDNGSCKSDDQKSEGSSIRSGKFFSRDSTLYIRKKAKSKSSNLSEKSGSECGNDDGNKTQTPLIAKWRNGVKLQLPSRFDGDDLYEDLKRAQRLRLEDQRGTEINFELPDFLKNKENEKTPDSKKSRKTNTTLKSSEHSKFYEAEEERPFLESSFNDSASLDGTIIEANRTVVENGKSSILNNSHEDASQISPSKLSKPPPLPPKPKSLSNSVRSNVLPSRPFQRVANFDKKPI</sequence>
<proteinExistence type="predicted"/>
<accession>A0ABD2WMK2</accession>
<dbReference type="PROSITE" id="PS50132">
    <property type="entry name" value="RGS"/>
    <property type="match status" value="1"/>
</dbReference>
<feature type="compositionally biased region" description="Basic residues" evidence="5">
    <location>
        <begin position="467"/>
        <end position="476"/>
    </location>
</feature>
<dbReference type="InterPro" id="IPR044926">
    <property type="entry name" value="RGS_subdomain_2"/>
</dbReference>
<dbReference type="SUPFAM" id="SSF50156">
    <property type="entry name" value="PDZ domain-like"/>
    <property type="match status" value="1"/>
</dbReference>
<feature type="region of interest" description="Disordered" evidence="5">
    <location>
        <begin position="1"/>
        <end position="21"/>
    </location>
</feature>
<dbReference type="SMART" id="SM00228">
    <property type="entry name" value="PDZ"/>
    <property type="match status" value="1"/>
</dbReference>
<dbReference type="PRINTS" id="PR01301">
    <property type="entry name" value="RGSPROTEIN"/>
</dbReference>
<dbReference type="SUPFAM" id="SSF54236">
    <property type="entry name" value="Ubiquitin-like"/>
    <property type="match status" value="2"/>
</dbReference>
<keyword evidence="10" id="KW-1185">Reference proteome</keyword>
<comment type="caution">
    <text evidence="9">The sequence shown here is derived from an EMBL/GenBank/DDBJ whole genome shotgun (WGS) entry which is preliminary data.</text>
</comment>
<evidence type="ECO:0000259" key="7">
    <source>
        <dbReference type="PROSITE" id="PS50132"/>
    </source>
</evidence>
<dbReference type="GO" id="GO:0071944">
    <property type="term" value="C:cell periphery"/>
    <property type="evidence" value="ECO:0007669"/>
    <property type="project" value="UniProtKB-ARBA"/>
</dbReference>
<dbReference type="SUPFAM" id="SSF48097">
    <property type="entry name" value="Regulator of G-protein signaling, RGS"/>
    <property type="match status" value="1"/>
</dbReference>
<dbReference type="Pfam" id="PF00615">
    <property type="entry name" value="RGS"/>
    <property type="match status" value="1"/>
</dbReference>
<dbReference type="SMART" id="SM00455">
    <property type="entry name" value="RBD"/>
    <property type="match status" value="2"/>
</dbReference>
<feature type="compositionally biased region" description="Polar residues" evidence="5">
    <location>
        <begin position="1"/>
        <end position="11"/>
    </location>
</feature>
<dbReference type="Pfam" id="PF00595">
    <property type="entry name" value="PDZ"/>
    <property type="match status" value="1"/>
</dbReference>
<keyword evidence="2" id="KW-0343">GTPase activation</keyword>
<feature type="region of interest" description="Disordered" evidence="5">
    <location>
        <begin position="110"/>
        <end position="136"/>
    </location>
</feature>
<keyword evidence="4" id="KW-0677">Repeat</keyword>
<dbReference type="InterPro" id="IPR029071">
    <property type="entry name" value="Ubiquitin-like_domsf"/>
</dbReference>
<evidence type="ECO:0000259" key="6">
    <source>
        <dbReference type="PROSITE" id="PS50106"/>
    </source>
</evidence>
<dbReference type="PROSITE" id="PS50898">
    <property type="entry name" value="RBD"/>
    <property type="match status" value="1"/>
</dbReference>
<dbReference type="EMBL" id="JBJJXI010000094">
    <property type="protein sequence ID" value="KAL3394005.1"/>
    <property type="molecule type" value="Genomic_DNA"/>
</dbReference>
<dbReference type="InterPro" id="IPR011993">
    <property type="entry name" value="PH-like_dom_sf"/>
</dbReference>
<evidence type="ECO:0000313" key="9">
    <source>
        <dbReference type="EMBL" id="KAL3394005.1"/>
    </source>
</evidence>
<dbReference type="Gene3D" id="1.10.167.10">
    <property type="entry name" value="Regulator of G-protein Signalling 4, domain 2"/>
    <property type="match status" value="1"/>
</dbReference>
<dbReference type="PROSITE" id="PS50106">
    <property type="entry name" value="PDZ"/>
    <property type="match status" value="1"/>
</dbReference>
<feature type="domain" description="RGS" evidence="7">
    <location>
        <begin position="679"/>
        <end position="796"/>
    </location>
</feature>
<reference evidence="9 10" key="1">
    <citation type="journal article" date="2024" name="bioRxiv">
        <title>A reference genome for Trichogramma kaykai: A tiny desert-dwelling parasitoid wasp with competing sex-ratio distorters.</title>
        <authorList>
            <person name="Culotta J."/>
            <person name="Lindsey A.R."/>
        </authorList>
    </citation>
    <scope>NUCLEOTIDE SEQUENCE [LARGE SCALE GENOMIC DNA]</scope>
    <source>
        <strain evidence="9 10">KSX58</strain>
    </source>
</reference>
<feature type="domain" description="PDZ" evidence="6">
    <location>
        <begin position="26"/>
        <end position="103"/>
    </location>
</feature>
<organism evidence="9 10">
    <name type="scientific">Trichogramma kaykai</name>
    <dbReference type="NCBI Taxonomy" id="54128"/>
    <lineage>
        <taxon>Eukaryota</taxon>
        <taxon>Metazoa</taxon>
        <taxon>Ecdysozoa</taxon>
        <taxon>Arthropoda</taxon>
        <taxon>Hexapoda</taxon>
        <taxon>Insecta</taxon>
        <taxon>Pterygota</taxon>
        <taxon>Neoptera</taxon>
        <taxon>Endopterygota</taxon>
        <taxon>Hymenoptera</taxon>
        <taxon>Apocrita</taxon>
        <taxon>Proctotrupomorpha</taxon>
        <taxon>Chalcidoidea</taxon>
        <taxon>Trichogrammatidae</taxon>
        <taxon>Trichogramma</taxon>
    </lineage>
</organism>
<dbReference type="Proteomes" id="UP001627154">
    <property type="component" value="Unassembled WGS sequence"/>
</dbReference>
<evidence type="ECO:0000256" key="3">
    <source>
        <dbReference type="ARBA" id="ARBA00022490"/>
    </source>
</evidence>
<dbReference type="Pfam" id="PF02196">
    <property type="entry name" value="RBD"/>
    <property type="match status" value="1"/>
</dbReference>
<feature type="region of interest" description="Disordered" evidence="5">
    <location>
        <begin position="1291"/>
        <end position="1348"/>
    </location>
</feature>
<feature type="compositionally biased region" description="Low complexity" evidence="5">
    <location>
        <begin position="381"/>
        <end position="402"/>
    </location>
</feature>
<feature type="region of interest" description="Disordered" evidence="5">
    <location>
        <begin position="1221"/>
        <end position="1260"/>
    </location>
</feature>
<dbReference type="FunFam" id="1.10.167.10:FF:000001">
    <property type="entry name" value="Putative regulator of g-protein signaling 12"/>
    <property type="match status" value="1"/>
</dbReference>
<gene>
    <name evidence="9" type="ORF">TKK_011679</name>
</gene>
<feature type="region of interest" description="Disordered" evidence="5">
    <location>
        <begin position="1149"/>
        <end position="1177"/>
    </location>
</feature>
<feature type="region of interest" description="Disordered" evidence="5">
    <location>
        <begin position="840"/>
        <end position="868"/>
    </location>
</feature>
<dbReference type="Gene3D" id="3.10.20.90">
    <property type="entry name" value="Phosphatidylinositol 3-kinase Catalytic Subunit, Chain A, domain 1"/>
    <property type="match status" value="2"/>
</dbReference>
<dbReference type="GO" id="GO:0005737">
    <property type="term" value="C:cytoplasm"/>
    <property type="evidence" value="ECO:0007669"/>
    <property type="project" value="UniProtKB-SubCell"/>
</dbReference>